<keyword evidence="3" id="KW-1185">Reference proteome</keyword>
<dbReference type="Pfam" id="PF19857">
    <property type="entry name" value="DUF6332"/>
    <property type="match status" value="1"/>
</dbReference>
<keyword evidence="1" id="KW-1133">Transmembrane helix</keyword>
<evidence type="ECO:0000256" key="1">
    <source>
        <dbReference type="SAM" id="Phobius"/>
    </source>
</evidence>
<dbReference type="AlphaFoldDB" id="A0A3M0I7D6"/>
<keyword evidence="1" id="KW-0812">Transmembrane</keyword>
<sequence>MRNGRRSQAERDEITVEIGYALLSACFLGAVVFAVIAGPVFVWQFSPAVNTFLLVAGASVAGVLGAVRVVHVLWRHARQHR</sequence>
<dbReference type="InterPro" id="IPR046295">
    <property type="entry name" value="DUF6332"/>
</dbReference>
<dbReference type="OrthoDB" id="4334293at2"/>
<organism evidence="2 3">
    <name type="scientific">Streptomyces shenzhenensis</name>
    <dbReference type="NCBI Taxonomy" id="943815"/>
    <lineage>
        <taxon>Bacteria</taxon>
        <taxon>Bacillati</taxon>
        <taxon>Actinomycetota</taxon>
        <taxon>Actinomycetes</taxon>
        <taxon>Kitasatosporales</taxon>
        <taxon>Streptomycetaceae</taxon>
        <taxon>Streptomyces</taxon>
    </lineage>
</organism>
<feature type="transmembrane region" description="Helical" evidence="1">
    <location>
        <begin position="51"/>
        <end position="74"/>
    </location>
</feature>
<dbReference type="Proteomes" id="UP000270471">
    <property type="component" value="Unassembled WGS sequence"/>
</dbReference>
<dbReference type="RefSeq" id="WP_121890198.1">
    <property type="nucleotide sequence ID" value="NZ_PENI01000009.1"/>
</dbReference>
<evidence type="ECO:0000313" key="2">
    <source>
        <dbReference type="EMBL" id="RMB84765.1"/>
    </source>
</evidence>
<dbReference type="EMBL" id="PENI01000009">
    <property type="protein sequence ID" value="RMB84765.1"/>
    <property type="molecule type" value="Genomic_DNA"/>
</dbReference>
<gene>
    <name evidence="2" type="ORF">CTZ28_16545</name>
</gene>
<feature type="transmembrane region" description="Helical" evidence="1">
    <location>
        <begin position="20"/>
        <end position="45"/>
    </location>
</feature>
<name>A0A3M0I7D6_9ACTN</name>
<evidence type="ECO:0000313" key="3">
    <source>
        <dbReference type="Proteomes" id="UP000270471"/>
    </source>
</evidence>
<comment type="caution">
    <text evidence="2">The sequence shown here is derived from an EMBL/GenBank/DDBJ whole genome shotgun (WGS) entry which is preliminary data.</text>
</comment>
<keyword evidence="1" id="KW-0472">Membrane</keyword>
<accession>A0A3M0I7D6</accession>
<reference evidence="2 3" key="1">
    <citation type="submission" date="2017-11" db="EMBL/GenBank/DDBJ databases">
        <title>Draft genome of actinobacteria isolated from guarana (Paullinia cupana (Mart.) Ducke.</title>
        <authorList>
            <person name="Siqueira K.A."/>
            <person name="Liotti R.G."/>
            <person name="Mendes T.A.O."/>
            <person name="Soares M.A."/>
        </authorList>
    </citation>
    <scope>NUCLEOTIDE SEQUENCE [LARGE SCALE GENOMIC DNA]</scope>
    <source>
        <strain evidence="2 3">193</strain>
    </source>
</reference>
<proteinExistence type="predicted"/>
<protein>
    <submittedName>
        <fullName evidence="2">Uncharacterized protein</fullName>
    </submittedName>
</protein>